<accession>A0A8J4FKD7</accession>
<dbReference type="OrthoDB" id="340431at2759"/>
<keyword evidence="5" id="KW-0539">Nucleus</keyword>
<gene>
    <name evidence="7" type="ORF">Vretifemale_4383</name>
</gene>
<comment type="subcellular location">
    <subcellularLocation>
        <location evidence="2">Cytoplasm</location>
    </subcellularLocation>
    <subcellularLocation>
        <location evidence="1">Nucleus</location>
    </subcellularLocation>
</comment>
<evidence type="ECO:0000256" key="4">
    <source>
        <dbReference type="ARBA" id="ARBA00022942"/>
    </source>
</evidence>
<dbReference type="InterPro" id="IPR044867">
    <property type="entry name" value="DEUBAD_dom"/>
</dbReference>
<feature type="compositionally biased region" description="Low complexity" evidence="6">
    <location>
        <begin position="331"/>
        <end position="355"/>
    </location>
</feature>
<dbReference type="GO" id="GO:0061133">
    <property type="term" value="F:endopeptidase activator activity"/>
    <property type="evidence" value="ECO:0007669"/>
    <property type="project" value="TreeGrafter"/>
</dbReference>
<evidence type="ECO:0000256" key="5">
    <source>
        <dbReference type="ARBA" id="ARBA00023242"/>
    </source>
</evidence>
<dbReference type="InterPro" id="IPR032368">
    <property type="entry name" value="RPN13_DEUBAD"/>
</dbReference>
<dbReference type="Pfam" id="PF04683">
    <property type="entry name" value="Rpn13_ADRM1_Pru"/>
    <property type="match status" value="1"/>
</dbReference>
<organism evidence="7 8">
    <name type="scientific">Volvox reticuliferus</name>
    <dbReference type="NCBI Taxonomy" id="1737510"/>
    <lineage>
        <taxon>Eukaryota</taxon>
        <taxon>Viridiplantae</taxon>
        <taxon>Chlorophyta</taxon>
        <taxon>core chlorophytes</taxon>
        <taxon>Chlorophyceae</taxon>
        <taxon>CS clade</taxon>
        <taxon>Chlamydomonadales</taxon>
        <taxon>Volvocaceae</taxon>
        <taxon>Volvox</taxon>
    </lineage>
</organism>
<dbReference type="Pfam" id="PF16550">
    <property type="entry name" value="RPN13_C"/>
    <property type="match status" value="1"/>
</dbReference>
<dbReference type="InterPro" id="IPR044868">
    <property type="entry name" value="Rpn13/ADRM1_Pru"/>
</dbReference>
<dbReference type="InterPro" id="IPR038108">
    <property type="entry name" value="RPN13_DEUBAD_sf"/>
</dbReference>
<feature type="region of interest" description="Disordered" evidence="6">
    <location>
        <begin position="326"/>
        <end position="355"/>
    </location>
</feature>
<dbReference type="InterPro" id="IPR038633">
    <property type="entry name" value="Rpn13/ADRM1_Pru_sf"/>
</dbReference>
<evidence type="ECO:0000313" key="8">
    <source>
        <dbReference type="Proteomes" id="UP000747110"/>
    </source>
</evidence>
<dbReference type="PANTHER" id="PTHR12225:SF0">
    <property type="entry name" value="PROTEASOMAL UBIQUITIN RECEPTOR ADRM1"/>
    <property type="match status" value="1"/>
</dbReference>
<evidence type="ECO:0000256" key="2">
    <source>
        <dbReference type="ARBA" id="ARBA00004496"/>
    </source>
</evidence>
<evidence type="ECO:0000313" key="7">
    <source>
        <dbReference type="EMBL" id="GIL74336.1"/>
    </source>
</evidence>
<evidence type="ECO:0000256" key="1">
    <source>
        <dbReference type="ARBA" id="ARBA00004123"/>
    </source>
</evidence>
<sequence>MEATLYEFRVGKLKLKSGQLVPDTRKGLVKLVQTEDTLVHVQWYERSASGVAEMPEDDVIVFPGEATLQLIPGQRAVVLKFPDDRSRDMFFWLQVPKSEEDAALVATFNARLTGAHDLGDGASEAAALSVHGIAPTSAVEHAHVASEAGAGAMLGMGQSVGQLPTAPAQTPGSTASINAQAGHLAAILGNAIAAGLGGGSRPAYGNEEQLAQSLLAQLAAVQGHNRRAPVAPGPSLAEVLRPEAMLPVLRDPTVLEVLAPHLPEEHRTTEALVTLAHSPQFQQQLNTFSTALQTGQLDLSQFGLRAAGYSVADFLAAIQELVAREQRERAAAAGETGAGQQPQQGPGEGSAPMEH</sequence>
<evidence type="ECO:0000256" key="3">
    <source>
        <dbReference type="ARBA" id="ARBA00022490"/>
    </source>
</evidence>
<keyword evidence="4" id="KW-0647">Proteasome</keyword>
<dbReference type="GO" id="GO:0008541">
    <property type="term" value="C:proteasome regulatory particle, lid subcomplex"/>
    <property type="evidence" value="ECO:0007669"/>
    <property type="project" value="TreeGrafter"/>
</dbReference>
<keyword evidence="3" id="KW-0963">Cytoplasm</keyword>
<name>A0A8J4FKD7_9CHLO</name>
<dbReference type="InterPro" id="IPR006773">
    <property type="entry name" value="Rpn13/ADRM1"/>
</dbReference>
<dbReference type="Proteomes" id="UP000747110">
    <property type="component" value="Unassembled WGS sequence"/>
</dbReference>
<dbReference type="GO" id="GO:0070628">
    <property type="term" value="F:proteasome binding"/>
    <property type="evidence" value="ECO:0007669"/>
    <property type="project" value="TreeGrafter"/>
</dbReference>
<dbReference type="Gene3D" id="2.30.29.70">
    <property type="entry name" value="Proteasomal ubiquitin receptor Rpn13/ADRM1"/>
    <property type="match status" value="1"/>
</dbReference>
<proteinExistence type="predicted"/>
<dbReference type="GO" id="GO:0005737">
    <property type="term" value="C:cytoplasm"/>
    <property type="evidence" value="ECO:0007669"/>
    <property type="project" value="UniProtKB-SubCell"/>
</dbReference>
<dbReference type="Gene3D" id="1.10.2020.20">
    <property type="match status" value="1"/>
</dbReference>
<dbReference type="PANTHER" id="PTHR12225">
    <property type="entry name" value="ADHESION REGULATING MOLECULE 1 110 KDA CELL MEMBRANE GLYCOPROTEIN"/>
    <property type="match status" value="1"/>
</dbReference>
<evidence type="ECO:0000256" key="6">
    <source>
        <dbReference type="SAM" id="MobiDB-lite"/>
    </source>
</evidence>
<reference evidence="7" key="1">
    <citation type="journal article" date="2021" name="Proc. Natl. Acad. Sci. U.S.A.">
        <title>Three genomes in the algal genus Volvox reveal the fate of a haploid sex-determining region after a transition to homothallism.</title>
        <authorList>
            <person name="Yamamoto K."/>
            <person name="Hamaji T."/>
            <person name="Kawai-Toyooka H."/>
            <person name="Matsuzaki R."/>
            <person name="Takahashi F."/>
            <person name="Nishimura Y."/>
            <person name="Kawachi M."/>
            <person name="Noguchi H."/>
            <person name="Minakuchi Y."/>
            <person name="Umen J.G."/>
            <person name="Toyoda A."/>
            <person name="Nozaki H."/>
        </authorList>
    </citation>
    <scope>NUCLEOTIDE SEQUENCE</scope>
    <source>
        <strain evidence="7">NIES-3786</strain>
    </source>
</reference>
<dbReference type="AlphaFoldDB" id="A0A8J4FKD7"/>
<keyword evidence="8" id="KW-1185">Reference proteome</keyword>
<dbReference type="PROSITE" id="PS51917">
    <property type="entry name" value="PRU"/>
    <property type="match status" value="1"/>
</dbReference>
<dbReference type="EMBL" id="BNCP01000006">
    <property type="protein sequence ID" value="GIL74336.1"/>
    <property type="molecule type" value="Genomic_DNA"/>
</dbReference>
<dbReference type="GO" id="GO:0005634">
    <property type="term" value="C:nucleus"/>
    <property type="evidence" value="ECO:0007669"/>
    <property type="project" value="UniProtKB-SubCell"/>
</dbReference>
<comment type="caution">
    <text evidence="7">The sequence shown here is derived from an EMBL/GenBank/DDBJ whole genome shotgun (WGS) entry which is preliminary data.</text>
</comment>
<protein>
    <submittedName>
        <fullName evidence="7">Uncharacterized protein</fullName>
    </submittedName>
</protein>
<dbReference type="PROSITE" id="PS51916">
    <property type="entry name" value="DEUBAD"/>
    <property type="match status" value="1"/>
</dbReference>